<evidence type="ECO:0000313" key="3">
    <source>
        <dbReference type="EMBL" id="KAA1092549.1"/>
    </source>
</evidence>
<dbReference type="EMBL" id="VSWC01000029">
    <property type="protein sequence ID" value="KAA1107459.1"/>
    <property type="molecule type" value="Genomic_DNA"/>
</dbReference>
<evidence type="ECO:0000313" key="5">
    <source>
        <dbReference type="Proteomes" id="UP000324748"/>
    </source>
</evidence>
<evidence type="ECO:0000313" key="4">
    <source>
        <dbReference type="EMBL" id="KAA1107459.1"/>
    </source>
</evidence>
<accession>A0A5B0Q2W8</accession>
<dbReference type="OrthoDB" id="2511868at2759"/>
<dbReference type="Proteomes" id="UP000324748">
    <property type="component" value="Unassembled WGS sequence"/>
</dbReference>
<gene>
    <name evidence="3" type="ORF">PGT21_006987</name>
    <name evidence="4" type="ORF">PGT21_014644</name>
</gene>
<comment type="caution">
    <text evidence="4">The sequence shown here is derived from an EMBL/GenBank/DDBJ whole genome shotgun (WGS) entry which is preliminary data.</text>
</comment>
<feature type="compositionally biased region" description="Basic residues" evidence="1">
    <location>
        <begin position="1"/>
        <end position="11"/>
    </location>
</feature>
<evidence type="ECO:0000259" key="2">
    <source>
        <dbReference type="Pfam" id="PF20515"/>
    </source>
</evidence>
<dbReference type="AlphaFoldDB" id="A0A5B0Q2W8"/>
<feature type="compositionally biased region" description="Polar residues" evidence="1">
    <location>
        <begin position="12"/>
        <end position="21"/>
    </location>
</feature>
<evidence type="ECO:0000256" key="1">
    <source>
        <dbReference type="SAM" id="MobiDB-lite"/>
    </source>
</evidence>
<proteinExistence type="predicted"/>
<name>A0A5B0Q2W8_PUCGR</name>
<protein>
    <recommendedName>
        <fullName evidence="2">Tet-like 2OG-Fe(II) oxygenase domain-containing protein</fullName>
    </recommendedName>
</protein>
<reference evidence="4 5" key="1">
    <citation type="submission" date="2019-05" db="EMBL/GenBank/DDBJ databases">
        <title>Emergence of the Ug99 lineage of the wheat stem rust pathogen through somatic hybridization.</title>
        <authorList>
            <person name="Li F."/>
            <person name="Upadhyaya N.M."/>
            <person name="Sperschneider J."/>
            <person name="Matny O."/>
            <person name="Nguyen-Phuc H."/>
            <person name="Mago R."/>
            <person name="Raley C."/>
            <person name="Miller M.E."/>
            <person name="Silverstein K.A.T."/>
            <person name="Henningsen E."/>
            <person name="Hirsch C.D."/>
            <person name="Visser B."/>
            <person name="Pretorius Z.A."/>
            <person name="Steffenson B.J."/>
            <person name="Schwessinger B."/>
            <person name="Dodds P.N."/>
            <person name="Figueroa M."/>
        </authorList>
    </citation>
    <scope>NUCLEOTIDE SEQUENCE [LARGE SCALE GENOMIC DNA]</scope>
    <source>
        <strain evidence="4">21-0</strain>
    </source>
</reference>
<feature type="region of interest" description="Disordered" evidence="1">
    <location>
        <begin position="1"/>
        <end position="25"/>
    </location>
</feature>
<dbReference type="InterPro" id="IPR046798">
    <property type="entry name" value="2OG-FeII_Oxy_6"/>
</dbReference>
<keyword evidence="5" id="KW-1185">Reference proteome</keyword>
<dbReference type="EMBL" id="VSWC01000080">
    <property type="protein sequence ID" value="KAA1092549.1"/>
    <property type="molecule type" value="Genomic_DNA"/>
</dbReference>
<dbReference type="Pfam" id="PF20515">
    <property type="entry name" value="2OG-FeII_Oxy_6"/>
    <property type="match status" value="1"/>
</dbReference>
<feature type="domain" description="Tet-like 2OG-Fe(II) oxygenase" evidence="2">
    <location>
        <begin position="126"/>
        <end position="174"/>
    </location>
</feature>
<sequence length="184" mass="21753">MARINKRHVNRSSKMANTSNKQRARIQEHARLQEHVIGLHERILKSIRWQRLKYYEDSHLYPTVPWDEDTDHPLRGPTPQEVSNACKLVDSNYFLMKKGRPVLRDPSDHDSIIAIIEFTPWDKLTDAEKEDLDFLSTFLHKSKEFINPVSSSSRSWGGKMWAIGWRKSQDFLQMPDWQDPWRAL</sequence>
<organism evidence="4 5">
    <name type="scientific">Puccinia graminis f. sp. tritici</name>
    <dbReference type="NCBI Taxonomy" id="56615"/>
    <lineage>
        <taxon>Eukaryota</taxon>
        <taxon>Fungi</taxon>
        <taxon>Dikarya</taxon>
        <taxon>Basidiomycota</taxon>
        <taxon>Pucciniomycotina</taxon>
        <taxon>Pucciniomycetes</taxon>
        <taxon>Pucciniales</taxon>
        <taxon>Pucciniaceae</taxon>
        <taxon>Puccinia</taxon>
    </lineage>
</organism>